<organism evidence="8 9">
    <name type="scientific">Paracoccus liaowanqingii</name>
    <dbReference type="NCBI Taxonomy" id="2560053"/>
    <lineage>
        <taxon>Bacteria</taxon>
        <taxon>Pseudomonadati</taxon>
        <taxon>Pseudomonadota</taxon>
        <taxon>Alphaproteobacteria</taxon>
        <taxon>Rhodobacterales</taxon>
        <taxon>Paracoccaceae</taxon>
        <taxon>Paracoccus</taxon>
    </lineage>
</organism>
<comment type="caution">
    <text evidence="8">The sequence shown here is derived from an EMBL/GenBank/DDBJ whole genome shotgun (WGS) entry which is preliminary data.</text>
</comment>
<feature type="domain" description="Core-binding (CB)" evidence="7">
    <location>
        <begin position="4"/>
        <end position="85"/>
    </location>
</feature>
<evidence type="ECO:0000259" key="6">
    <source>
        <dbReference type="PROSITE" id="PS51898"/>
    </source>
</evidence>
<protein>
    <submittedName>
        <fullName evidence="8">Integrase</fullName>
    </submittedName>
</protein>
<keyword evidence="3 5" id="KW-0238">DNA-binding</keyword>
<dbReference type="RefSeq" id="WP_135819523.1">
    <property type="nucleotide sequence ID" value="NZ_SRPG01000608.1"/>
</dbReference>
<dbReference type="InterPro" id="IPR011010">
    <property type="entry name" value="DNA_brk_join_enz"/>
</dbReference>
<name>A0A4Z1BEK3_9RHOB</name>
<reference evidence="8 9" key="1">
    <citation type="submission" date="2019-03" db="EMBL/GenBank/DDBJ databases">
        <authorList>
            <person name="Li J."/>
        </authorList>
    </citation>
    <scope>NUCLEOTIDE SEQUENCE [LARGE SCALE GENOMIC DNA]</scope>
    <source>
        <strain evidence="8 9">3058</strain>
    </source>
</reference>
<dbReference type="GO" id="GO:0006310">
    <property type="term" value="P:DNA recombination"/>
    <property type="evidence" value="ECO:0007669"/>
    <property type="project" value="UniProtKB-KW"/>
</dbReference>
<dbReference type="InterPro" id="IPR050090">
    <property type="entry name" value="Tyrosine_recombinase_XerCD"/>
</dbReference>
<dbReference type="InterPro" id="IPR013762">
    <property type="entry name" value="Integrase-like_cat_sf"/>
</dbReference>
<dbReference type="GO" id="GO:0003677">
    <property type="term" value="F:DNA binding"/>
    <property type="evidence" value="ECO:0007669"/>
    <property type="project" value="UniProtKB-UniRule"/>
</dbReference>
<dbReference type="Gene3D" id="1.10.443.10">
    <property type="entry name" value="Intergrase catalytic core"/>
    <property type="match status" value="1"/>
</dbReference>
<dbReference type="AlphaFoldDB" id="A0A4Z1BEK3"/>
<dbReference type="GO" id="GO:0015074">
    <property type="term" value="P:DNA integration"/>
    <property type="evidence" value="ECO:0007669"/>
    <property type="project" value="UniProtKB-KW"/>
</dbReference>
<evidence type="ECO:0000256" key="4">
    <source>
        <dbReference type="ARBA" id="ARBA00023172"/>
    </source>
</evidence>
<evidence type="ECO:0000256" key="1">
    <source>
        <dbReference type="ARBA" id="ARBA00008857"/>
    </source>
</evidence>
<dbReference type="EMBL" id="SRPG01000608">
    <property type="protein sequence ID" value="TGN35597.1"/>
    <property type="molecule type" value="Genomic_DNA"/>
</dbReference>
<feature type="domain" description="Tyr recombinase" evidence="6">
    <location>
        <begin position="102"/>
        <end position="277"/>
    </location>
</feature>
<evidence type="ECO:0000313" key="8">
    <source>
        <dbReference type="EMBL" id="TGN35597.1"/>
    </source>
</evidence>
<proteinExistence type="inferred from homology"/>
<comment type="similarity">
    <text evidence="1">Belongs to the 'phage' integrase family.</text>
</comment>
<dbReference type="InterPro" id="IPR044068">
    <property type="entry name" value="CB"/>
</dbReference>
<evidence type="ECO:0000256" key="2">
    <source>
        <dbReference type="ARBA" id="ARBA00022908"/>
    </source>
</evidence>
<feature type="non-terminal residue" evidence="8">
    <location>
        <position position="282"/>
    </location>
</feature>
<keyword evidence="2" id="KW-0229">DNA integration</keyword>
<evidence type="ECO:0000256" key="5">
    <source>
        <dbReference type="PROSITE-ProRule" id="PRU01248"/>
    </source>
</evidence>
<dbReference type="Pfam" id="PF00589">
    <property type="entry name" value="Phage_integrase"/>
    <property type="match status" value="1"/>
</dbReference>
<sequence length="282" mass="31611">MTEERVSPLRQRMIEDMRIRGMGDKAQSSHIRAIKDFAAFLARSPDTATSEDLRAYQLHMTEVGIAPPTFNARIMALRFLFGTTCKREDMHQHMQFRRQPRRLPVVLSVEDVSAVLAAAPGPGLKYRAALSISYGAGLRAAEVCSLKIGDIDSDRMLIHVEQGKGRKDRKVMLSPGLLELLRAYWREARPAGWLFPGRPRINPISPRQLSRAFLTAKQLAGITGPSTLHTLRHSFATHLLEANTDVRVIQVLLGHARVTTTQQYAHVATRMIRDTVSPFEAL</sequence>
<evidence type="ECO:0000256" key="3">
    <source>
        <dbReference type="ARBA" id="ARBA00023125"/>
    </source>
</evidence>
<evidence type="ECO:0000313" key="9">
    <source>
        <dbReference type="Proteomes" id="UP000297972"/>
    </source>
</evidence>
<evidence type="ECO:0000259" key="7">
    <source>
        <dbReference type="PROSITE" id="PS51900"/>
    </source>
</evidence>
<dbReference type="InterPro" id="IPR010998">
    <property type="entry name" value="Integrase_recombinase_N"/>
</dbReference>
<dbReference type="Proteomes" id="UP000297972">
    <property type="component" value="Unassembled WGS sequence"/>
</dbReference>
<keyword evidence="4" id="KW-0233">DNA recombination</keyword>
<keyword evidence="9" id="KW-1185">Reference proteome</keyword>
<dbReference type="InterPro" id="IPR004107">
    <property type="entry name" value="Integrase_SAM-like_N"/>
</dbReference>
<dbReference type="InterPro" id="IPR002104">
    <property type="entry name" value="Integrase_catalytic"/>
</dbReference>
<accession>A0A4Z1BEK3</accession>
<dbReference type="PROSITE" id="PS51900">
    <property type="entry name" value="CB"/>
    <property type="match status" value="1"/>
</dbReference>
<dbReference type="PANTHER" id="PTHR30349:SF64">
    <property type="entry name" value="PROPHAGE INTEGRASE INTD-RELATED"/>
    <property type="match status" value="1"/>
</dbReference>
<dbReference type="SUPFAM" id="SSF56349">
    <property type="entry name" value="DNA breaking-rejoining enzymes"/>
    <property type="match status" value="1"/>
</dbReference>
<dbReference type="PROSITE" id="PS51898">
    <property type="entry name" value="TYR_RECOMBINASE"/>
    <property type="match status" value="1"/>
</dbReference>
<dbReference type="PANTHER" id="PTHR30349">
    <property type="entry name" value="PHAGE INTEGRASE-RELATED"/>
    <property type="match status" value="1"/>
</dbReference>
<dbReference type="Pfam" id="PF13495">
    <property type="entry name" value="Phage_int_SAM_4"/>
    <property type="match status" value="1"/>
</dbReference>
<dbReference type="OrthoDB" id="9801717at2"/>
<gene>
    <name evidence="8" type="ORF">E4L95_23360</name>
</gene>
<dbReference type="Gene3D" id="1.10.150.130">
    <property type="match status" value="1"/>
</dbReference>